<name>A0ABU2JGQ7_9ACTN</name>
<accession>A0ABU2JGQ7</accession>
<keyword evidence="2" id="KW-0472">Membrane</keyword>
<dbReference type="Proteomes" id="UP001183176">
    <property type="component" value="Unassembled WGS sequence"/>
</dbReference>
<keyword evidence="2" id="KW-0812">Transmembrane</keyword>
<reference evidence="4" key="1">
    <citation type="submission" date="2023-07" db="EMBL/GenBank/DDBJ databases">
        <title>30 novel species of actinomycetes from the DSMZ collection.</title>
        <authorList>
            <person name="Nouioui I."/>
        </authorList>
    </citation>
    <scope>NUCLEOTIDE SEQUENCE [LARGE SCALE GENOMIC DNA]</scope>
    <source>
        <strain evidence="4">DSM 44399</strain>
    </source>
</reference>
<protein>
    <submittedName>
        <fullName evidence="3">Uncharacterized protein</fullName>
    </submittedName>
</protein>
<dbReference type="EMBL" id="JAVREH010000075">
    <property type="protein sequence ID" value="MDT0264177.1"/>
    <property type="molecule type" value="Genomic_DNA"/>
</dbReference>
<keyword evidence="4" id="KW-1185">Reference proteome</keyword>
<gene>
    <name evidence="3" type="ORF">RM423_22670</name>
</gene>
<evidence type="ECO:0000313" key="4">
    <source>
        <dbReference type="Proteomes" id="UP001183176"/>
    </source>
</evidence>
<proteinExistence type="predicted"/>
<comment type="caution">
    <text evidence="3">The sequence shown here is derived from an EMBL/GenBank/DDBJ whole genome shotgun (WGS) entry which is preliminary data.</text>
</comment>
<organism evidence="3 4">
    <name type="scientific">Jatrophihabitans lederbergiae</name>
    <dbReference type="NCBI Taxonomy" id="3075547"/>
    <lineage>
        <taxon>Bacteria</taxon>
        <taxon>Bacillati</taxon>
        <taxon>Actinomycetota</taxon>
        <taxon>Actinomycetes</taxon>
        <taxon>Jatrophihabitantales</taxon>
        <taxon>Jatrophihabitantaceae</taxon>
        <taxon>Jatrophihabitans</taxon>
    </lineage>
</organism>
<evidence type="ECO:0000256" key="2">
    <source>
        <dbReference type="SAM" id="Phobius"/>
    </source>
</evidence>
<evidence type="ECO:0000313" key="3">
    <source>
        <dbReference type="EMBL" id="MDT0264177.1"/>
    </source>
</evidence>
<feature type="transmembrane region" description="Helical" evidence="2">
    <location>
        <begin position="67"/>
        <end position="97"/>
    </location>
</feature>
<dbReference type="RefSeq" id="WP_311425319.1">
    <property type="nucleotide sequence ID" value="NZ_JAVREH010000075.1"/>
</dbReference>
<evidence type="ECO:0000256" key="1">
    <source>
        <dbReference type="SAM" id="MobiDB-lite"/>
    </source>
</evidence>
<feature type="region of interest" description="Disordered" evidence="1">
    <location>
        <begin position="1"/>
        <end position="27"/>
    </location>
</feature>
<sequence>MESEDGRVSGVVQDSDRAGQAQERTTTLRLPALTVAVTRRAVPGSSGPDTVSGAPGGGAPASRTGKLAFYGGIAALGVFEVVEWPVAVALGAGAYLLRRMRPGTGRAAVPSERLMSRSAKSL</sequence>
<keyword evidence="2" id="KW-1133">Transmembrane helix</keyword>